<keyword evidence="1" id="KW-0539">Nucleus</keyword>
<reference evidence="3" key="1">
    <citation type="submission" date="2023-08" db="EMBL/GenBank/DDBJ databases">
        <title>Black Yeasts Isolated from many extreme environments.</title>
        <authorList>
            <person name="Coleine C."/>
            <person name="Stajich J.E."/>
            <person name="Selbmann L."/>
        </authorList>
    </citation>
    <scope>NUCLEOTIDE SEQUENCE</scope>
    <source>
        <strain evidence="3">CCFEE 5401</strain>
    </source>
</reference>
<evidence type="ECO:0000313" key="4">
    <source>
        <dbReference type="Proteomes" id="UP001310890"/>
    </source>
</evidence>
<dbReference type="CDD" id="cd00067">
    <property type="entry name" value="GAL4"/>
    <property type="match status" value="1"/>
</dbReference>
<dbReference type="Pfam" id="PF00172">
    <property type="entry name" value="Zn_clus"/>
    <property type="match status" value="1"/>
</dbReference>
<dbReference type="GO" id="GO:0008270">
    <property type="term" value="F:zinc ion binding"/>
    <property type="evidence" value="ECO:0007669"/>
    <property type="project" value="InterPro"/>
</dbReference>
<dbReference type="PRINTS" id="PR00755">
    <property type="entry name" value="AFLATOXINBRP"/>
</dbReference>
<dbReference type="EMBL" id="JAVRRL010000146">
    <property type="protein sequence ID" value="KAK5105876.1"/>
    <property type="molecule type" value="Genomic_DNA"/>
</dbReference>
<evidence type="ECO:0000313" key="3">
    <source>
        <dbReference type="EMBL" id="KAK5105876.1"/>
    </source>
</evidence>
<dbReference type="PROSITE" id="PS00463">
    <property type="entry name" value="ZN2_CY6_FUNGAL_1"/>
    <property type="match status" value="1"/>
</dbReference>
<protein>
    <recommendedName>
        <fullName evidence="2">Zn(2)-C6 fungal-type domain-containing protein</fullName>
    </recommendedName>
</protein>
<organism evidence="3 4">
    <name type="scientific">Meristemomyces frigidus</name>
    <dbReference type="NCBI Taxonomy" id="1508187"/>
    <lineage>
        <taxon>Eukaryota</taxon>
        <taxon>Fungi</taxon>
        <taxon>Dikarya</taxon>
        <taxon>Ascomycota</taxon>
        <taxon>Pezizomycotina</taxon>
        <taxon>Dothideomycetes</taxon>
        <taxon>Dothideomycetidae</taxon>
        <taxon>Mycosphaerellales</taxon>
        <taxon>Teratosphaeriaceae</taxon>
        <taxon>Meristemomyces</taxon>
    </lineage>
</organism>
<dbReference type="PANTHER" id="PTHR47256">
    <property type="entry name" value="ZN(II)2CYS6 TRANSCRIPTION FACTOR (EUROFUNG)-RELATED"/>
    <property type="match status" value="1"/>
</dbReference>
<name>A0AAN7T7Z6_9PEZI</name>
<dbReference type="InterPro" id="IPR036864">
    <property type="entry name" value="Zn2-C6_fun-type_DNA-bd_sf"/>
</dbReference>
<evidence type="ECO:0000256" key="1">
    <source>
        <dbReference type="ARBA" id="ARBA00023242"/>
    </source>
</evidence>
<dbReference type="PROSITE" id="PS50048">
    <property type="entry name" value="ZN2_CY6_FUNGAL_2"/>
    <property type="match status" value="1"/>
</dbReference>
<sequence>MDNNSSIAPGDKARLPKTASRMKLTTVSCYRCRLAKAKCTGERPACTLCTARGLLCEYEVTREGVSRIQELQRQLGQANQELELLRWDLAVKTDVIQRFQTGSEQEAIHILARLRVGHSLEEIAAKPVKTGQAL</sequence>
<proteinExistence type="predicted"/>
<accession>A0AAN7T7Z6</accession>
<feature type="domain" description="Zn(2)-C6 fungal-type" evidence="2">
    <location>
        <begin position="28"/>
        <end position="58"/>
    </location>
</feature>
<dbReference type="Gene3D" id="4.10.240.10">
    <property type="entry name" value="Zn(2)-C6 fungal-type DNA-binding domain"/>
    <property type="match status" value="1"/>
</dbReference>
<dbReference type="SUPFAM" id="SSF57701">
    <property type="entry name" value="Zn2/Cys6 DNA-binding domain"/>
    <property type="match status" value="1"/>
</dbReference>
<dbReference type="InterPro" id="IPR053187">
    <property type="entry name" value="Notoamide_regulator"/>
</dbReference>
<dbReference type="GO" id="GO:0000981">
    <property type="term" value="F:DNA-binding transcription factor activity, RNA polymerase II-specific"/>
    <property type="evidence" value="ECO:0007669"/>
    <property type="project" value="InterPro"/>
</dbReference>
<comment type="caution">
    <text evidence="3">The sequence shown here is derived from an EMBL/GenBank/DDBJ whole genome shotgun (WGS) entry which is preliminary data.</text>
</comment>
<dbReference type="InterPro" id="IPR001138">
    <property type="entry name" value="Zn2Cys6_DnaBD"/>
</dbReference>
<dbReference type="SMART" id="SM00066">
    <property type="entry name" value="GAL4"/>
    <property type="match status" value="1"/>
</dbReference>
<evidence type="ECO:0000259" key="2">
    <source>
        <dbReference type="PROSITE" id="PS50048"/>
    </source>
</evidence>
<dbReference type="Proteomes" id="UP001310890">
    <property type="component" value="Unassembled WGS sequence"/>
</dbReference>
<dbReference type="PANTHER" id="PTHR47256:SF1">
    <property type="entry name" value="ZN(II)2CYS6 TRANSCRIPTION FACTOR (EUROFUNG)"/>
    <property type="match status" value="1"/>
</dbReference>
<dbReference type="AlphaFoldDB" id="A0AAN7T7Z6"/>
<gene>
    <name evidence="3" type="ORF">LTR62_001935</name>
</gene>